<sequence length="241" mass="25881">MSTGVIIILIVVAVALVAAVAARLVMARGAGGGRGLKRRFGPEYDRAVARHDGDSKAAERELEERVRRHGSLREQPLDPAARERYAVRWTAIQEQFVDSPRDAVVEADRLLAEVAGARGFPDGGRYEEQLSALSVHHAHHVNGYRRVHLAAHSNGAATGRGGDTEQLREALVEARALFEDLTTSATTPATTPATVPTAASTTASARTTRTDPARTARTDDSSRGGRSHLPWALNRRDAKGS</sequence>
<keyword evidence="2" id="KW-0812">Transmembrane</keyword>
<protein>
    <recommendedName>
        <fullName evidence="5">Secreted protein</fullName>
    </recommendedName>
</protein>
<feature type="transmembrane region" description="Helical" evidence="2">
    <location>
        <begin position="6"/>
        <end position="26"/>
    </location>
</feature>
<keyword evidence="2" id="KW-1133">Transmembrane helix</keyword>
<dbReference type="AlphaFoldDB" id="A0A7G1PCZ0"/>
<evidence type="ECO:0000313" key="3">
    <source>
        <dbReference type="EMBL" id="BCL30955.1"/>
    </source>
</evidence>
<dbReference type="EMBL" id="AP023440">
    <property type="protein sequence ID" value="BCL30955.1"/>
    <property type="molecule type" value="Genomic_DNA"/>
</dbReference>
<accession>A0A7G1PCZ0</accession>
<feature type="compositionally biased region" description="Low complexity" evidence="1">
    <location>
        <begin position="182"/>
        <end position="207"/>
    </location>
</feature>
<evidence type="ECO:0000256" key="2">
    <source>
        <dbReference type="SAM" id="Phobius"/>
    </source>
</evidence>
<feature type="compositionally biased region" description="Basic and acidic residues" evidence="1">
    <location>
        <begin position="208"/>
        <end position="223"/>
    </location>
</feature>
<dbReference type="RefSeq" id="WP_055513728.1">
    <property type="nucleotide sequence ID" value="NZ_AP023440.1"/>
</dbReference>
<feature type="region of interest" description="Disordered" evidence="1">
    <location>
        <begin position="182"/>
        <end position="241"/>
    </location>
</feature>
<dbReference type="Proteomes" id="UP000516444">
    <property type="component" value="Chromosome"/>
</dbReference>
<organism evidence="3 4">
    <name type="scientific">Streptomyces aurantiacus</name>
    <dbReference type="NCBI Taxonomy" id="47760"/>
    <lineage>
        <taxon>Bacteria</taxon>
        <taxon>Bacillati</taxon>
        <taxon>Actinomycetota</taxon>
        <taxon>Actinomycetes</taxon>
        <taxon>Kitasatosporales</taxon>
        <taxon>Streptomycetaceae</taxon>
        <taxon>Streptomyces</taxon>
        <taxon>Streptomyces aurantiacus group</taxon>
    </lineage>
</organism>
<evidence type="ECO:0008006" key="5">
    <source>
        <dbReference type="Google" id="ProtNLM"/>
    </source>
</evidence>
<proteinExistence type="predicted"/>
<keyword evidence="4" id="KW-1185">Reference proteome</keyword>
<gene>
    <name evidence="3" type="ORF">GCM10017557_58140</name>
</gene>
<evidence type="ECO:0000256" key="1">
    <source>
        <dbReference type="SAM" id="MobiDB-lite"/>
    </source>
</evidence>
<dbReference type="KEGG" id="sgm:GCM10017557_58140"/>
<reference evidence="3 4" key="1">
    <citation type="journal article" date="2014" name="Int. J. Syst. Evol. Microbiol.">
        <title>Complete genome sequence of Corynebacterium casei LMG S-19264T (=DSM 44701T), isolated from a smear-ripened cheese.</title>
        <authorList>
            <consortium name="US DOE Joint Genome Institute (JGI-PGF)"/>
            <person name="Walter F."/>
            <person name="Albersmeier A."/>
            <person name="Kalinowski J."/>
            <person name="Ruckert C."/>
        </authorList>
    </citation>
    <scope>NUCLEOTIDE SEQUENCE [LARGE SCALE GENOMIC DNA]</scope>
    <source>
        <strain evidence="3 4">JCM 4677</strain>
    </source>
</reference>
<name>A0A7G1PCZ0_9ACTN</name>
<keyword evidence="2" id="KW-0472">Membrane</keyword>
<evidence type="ECO:0000313" key="4">
    <source>
        <dbReference type="Proteomes" id="UP000516444"/>
    </source>
</evidence>